<dbReference type="AlphaFoldDB" id="A0A1G9TBC8"/>
<dbReference type="OrthoDB" id="2781053at2"/>
<dbReference type="Proteomes" id="UP000198901">
    <property type="component" value="Unassembled WGS sequence"/>
</dbReference>
<organism evidence="1 2">
    <name type="scientific">Siphonobacter aquaeclarae</name>
    <dbReference type="NCBI Taxonomy" id="563176"/>
    <lineage>
        <taxon>Bacteria</taxon>
        <taxon>Pseudomonadati</taxon>
        <taxon>Bacteroidota</taxon>
        <taxon>Cytophagia</taxon>
        <taxon>Cytophagales</taxon>
        <taxon>Cytophagaceae</taxon>
        <taxon>Siphonobacter</taxon>
    </lineage>
</organism>
<reference evidence="1 2" key="1">
    <citation type="submission" date="2016-10" db="EMBL/GenBank/DDBJ databases">
        <authorList>
            <person name="de Groot N.N."/>
        </authorList>
    </citation>
    <scope>NUCLEOTIDE SEQUENCE [LARGE SCALE GENOMIC DNA]</scope>
    <source>
        <strain evidence="1 2">DSM 21668</strain>
    </source>
</reference>
<gene>
    <name evidence="1" type="ORF">SAMN04488090_3491</name>
</gene>
<accession>A0A1G9TBC8</accession>
<proteinExistence type="predicted"/>
<keyword evidence="2" id="KW-1185">Reference proteome</keyword>
<protein>
    <submittedName>
        <fullName evidence="1">Uncharacterized protein</fullName>
    </submittedName>
</protein>
<dbReference type="PROSITE" id="PS51257">
    <property type="entry name" value="PROKAR_LIPOPROTEIN"/>
    <property type="match status" value="1"/>
</dbReference>
<sequence>MKLTQWICLSFLAAGIMSCNDDKSDPYFQYTTDFTGGKQGWGASFTQFATGADTTQFQFKYEEVKAPVPADSATKKVVKLTALNTNGELFPYVATKVSGFAPNTNYSTTFQIAVQSNAPDTSARGKSYIKAGAVGVQPGRKVEGGKNILNLNKGTTDSTSGTDLIVLGNIKTGQNATTFKEIQRSNQSVPYKAKSNDKGELWVIFGLDSRYKGANPLYIRAVQATFIPTN</sequence>
<name>A0A1G9TBC8_9BACT</name>
<dbReference type="EMBL" id="FNGS01000006">
    <property type="protein sequence ID" value="SDM44912.1"/>
    <property type="molecule type" value="Genomic_DNA"/>
</dbReference>
<dbReference type="RefSeq" id="WP_093205084.1">
    <property type="nucleotide sequence ID" value="NZ_FNGS01000006.1"/>
</dbReference>
<evidence type="ECO:0000313" key="2">
    <source>
        <dbReference type="Proteomes" id="UP000198901"/>
    </source>
</evidence>
<evidence type="ECO:0000313" key="1">
    <source>
        <dbReference type="EMBL" id="SDM44912.1"/>
    </source>
</evidence>